<evidence type="ECO:0000313" key="1">
    <source>
        <dbReference type="EMBL" id="CRK39293.1"/>
    </source>
</evidence>
<dbReference type="AlphaFoldDB" id="A0A0G4MYP0"/>
<dbReference type="EMBL" id="CVQI01031719">
    <property type="protein sequence ID" value="CRK39293.1"/>
    <property type="molecule type" value="Genomic_DNA"/>
</dbReference>
<reference evidence="2" key="1">
    <citation type="submission" date="2015-05" db="EMBL/GenBank/DDBJ databases">
        <authorList>
            <person name="Fogelqvist Johan"/>
        </authorList>
    </citation>
    <scope>NUCLEOTIDE SEQUENCE [LARGE SCALE GENOMIC DNA]</scope>
</reference>
<gene>
    <name evidence="1" type="ORF">BN1723_004541</name>
</gene>
<dbReference type="Proteomes" id="UP000045706">
    <property type="component" value="Unassembled WGS sequence"/>
</dbReference>
<proteinExistence type="predicted"/>
<sequence>MTFGRLHAILTNGIRLPRLVERLKHKDVVPPTDHATHRFLVILLSLHLPRLRVSAVFTTASAVPSWNLFQLSAVPTRTPGADALKLFILAASSGPVKFLRYNVSEPTVTA</sequence>
<organism evidence="1 2">
    <name type="scientific">Verticillium longisporum</name>
    <name type="common">Verticillium dahliae var. longisporum</name>
    <dbReference type="NCBI Taxonomy" id="100787"/>
    <lineage>
        <taxon>Eukaryota</taxon>
        <taxon>Fungi</taxon>
        <taxon>Dikarya</taxon>
        <taxon>Ascomycota</taxon>
        <taxon>Pezizomycotina</taxon>
        <taxon>Sordariomycetes</taxon>
        <taxon>Hypocreomycetidae</taxon>
        <taxon>Glomerellales</taxon>
        <taxon>Plectosphaerellaceae</taxon>
        <taxon>Verticillium</taxon>
    </lineage>
</organism>
<evidence type="ECO:0000313" key="2">
    <source>
        <dbReference type="Proteomes" id="UP000045706"/>
    </source>
</evidence>
<protein>
    <submittedName>
        <fullName evidence="1">Uncharacterized protein</fullName>
    </submittedName>
</protein>
<accession>A0A0G4MYP0</accession>
<name>A0A0G4MYP0_VERLO</name>